<dbReference type="Proteomes" id="UP001164539">
    <property type="component" value="Chromosome 4"/>
</dbReference>
<sequence>MANMALQATVGVDAVGLVNMIVSSARKAATHRKNCEQLGEHVKIIGNLLEKLKSSDLVRLPAVKEPLDCLEEALKKALDLVENCREKSYLYMLAMGWSVVYQFRQVQAEIDRYLRLVPLISLVHEFRMLHLKAGLEAVEDDRRESTLDDEDVEAQTVILKPDRSKKDANILENSLSRKYPELGFQEALQEEKEKLHVELQRSRTNNDTKQCRLIEHLIDVTENVVNEPPEKKTKKLVANEPAYVISGYVTNAVNSGYGDLGMGMKAEVQRKSEWQTDLFDCFREPCLSFKTCIYPCGIFSRIANAVTKGKTSREQAINNLMAYSAFCGCCCYSCCIRRKLRQTFNIEGGSCDDFLTHLMCCCCAMVQEWRELELRDFEGCQGRKMVPPPFQYMNP</sequence>
<accession>A0ACC1Y9P4</accession>
<evidence type="ECO:0000313" key="2">
    <source>
        <dbReference type="Proteomes" id="UP001164539"/>
    </source>
</evidence>
<organism evidence="1 2">
    <name type="scientific">Melia azedarach</name>
    <name type="common">Chinaberry tree</name>
    <dbReference type="NCBI Taxonomy" id="155640"/>
    <lineage>
        <taxon>Eukaryota</taxon>
        <taxon>Viridiplantae</taxon>
        <taxon>Streptophyta</taxon>
        <taxon>Embryophyta</taxon>
        <taxon>Tracheophyta</taxon>
        <taxon>Spermatophyta</taxon>
        <taxon>Magnoliopsida</taxon>
        <taxon>eudicotyledons</taxon>
        <taxon>Gunneridae</taxon>
        <taxon>Pentapetalae</taxon>
        <taxon>rosids</taxon>
        <taxon>malvids</taxon>
        <taxon>Sapindales</taxon>
        <taxon>Meliaceae</taxon>
        <taxon>Melia</taxon>
    </lineage>
</organism>
<proteinExistence type="predicted"/>
<gene>
    <name evidence="1" type="ORF">OWV82_008001</name>
</gene>
<evidence type="ECO:0000313" key="1">
    <source>
        <dbReference type="EMBL" id="KAJ4720123.1"/>
    </source>
</evidence>
<reference evidence="1 2" key="1">
    <citation type="journal article" date="2023" name="Science">
        <title>Complex scaffold remodeling in plant triterpene biosynthesis.</title>
        <authorList>
            <person name="De La Pena R."/>
            <person name="Hodgson H."/>
            <person name="Liu J.C."/>
            <person name="Stephenson M.J."/>
            <person name="Martin A.C."/>
            <person name="Owen C."/>
            <person name="Harkess A."/>
            <person name="Leebens-Mack J."/>
            <person name="Jimenez L.E."/>
            <person name="Osbourn A."/>
            <person name="Sattely E.S."/>
        </authorList>
    </citation>
    <scope>NUCLEOTIDE SEQUENCE [LARGE SCALE GENOMIC DNA]</scope>
    <source>
        <strain evidence="2">cv. JPN11</strain>
        <tissue evidence="1">Leaf</tissue>
    </source>
</reference>
<name>A0ACC1Y9P4_MELAZ</name>
<comment type="caution">
    <text evidence="1">The sequence shown here is derived from an EMBL/GenBank/DDBJ whole genome shotgun (WGS) entry which is preliminary data.</text>
</comment>
<dbReference type="EMBL" id="CM051397">
    <property type="protein sequence ID" value="KAJ4720123.1"/>
    <property type="molecule type" value="Genomic_DNA"/>
</dbReference>
<keyword evidence="2" id="KW-1185">Reference proteome</keyword>
<protein>
    <submittedName>
        <fullName evidence="1">Protein MID1-COMPLEMENTING ACTIVITY 1-like</fullName>
    </submittedName>
</protein>